<dbReference type="PROSITE" id="PS51257">
    <property type="entry name" value="PROKAR_LIPOPROTEIN"/>
    <property type="match status" value="1"/>
</dbReference>
<keyword evidence="1" id="KW-0732">Signal</keyword>
<dbReference type="Proteomes" id="UP000037977">
    <property type="component" value="Unassembled WGS sequence"/>
</dbReference>
<proteinExistence type="predicted"/>
<dbReference type="STRING" id="33935.ADM90_09395"/>
<feature type="signal peptide" evidence="1">
    <location>
        <begin position="1"/>
        <end position="18"/>
    </location>
</feature>
<accession>A0A0M9DM66</accession>
<sequence length="181" mass="19952">MKKILLVSLTVVLGIILAACSEDKKSDELAEVTIPATFFEGQDIDAAIANAKQSGIKEVIKNGDGSVTYKMTTAEHEEMLNGIKEGIQGSINEMEKGEDFQSIKNVTYNDSFSEFTLTVNKEEFEKGLDSIASFGLGIAGMYYQLFNGVAVEDYQVTVNFTDEATDEVIKTIVYPDEYKEQ</sequence>
<name>A0A0M9DM66_9BACI</name>
<evidence type="ECO:0000313" key="5">
    <source>
        <dbReference type="Proteomes" id="UP000037977"/>
    </source>
</evidence>
<dbReference type="EMBL" id="LGCI01000005">
    <property type="protein sequence ID" value="KOY83463.1"/>
    <property type="molecule type" value="Genomic_DNA"/>
</dbReference>
<feature type="domain" description="Antigen I/II N-terminal" evidence="2">
    <location>
        <begin position="30"/>
        <end position="127"/>
    </location>
</feature>
<dbReference type="Pfam" id="PF18652">
    <property type="entry name" value="Adhesin_P1_N"/>
    <property type="match status" value="1"/>
</dbReference>
<dbReference type="PATRIC" id="fig|33935.3.peg.1377"/>
<evidence type="ECO:0000313" key="3">
    <source>
        <dbReference type="EMBL" id="KOY83460.1"/>
    </source>
</evidence>
<keyword evidence="5" id="KW-1185">Reference proteome</keyword>
<dbReference type="OrthoDB" id="1849839at2"/>
<comment type="caution">
    <text evidence="4">The sequence shown here is derived from an EMBL/GenBank/DDBJ whole genome shotgun (WGS) entry which is preliminary data.</text>
</comment>
<protein>
    <recommendedName>
        <fullName evidence="2">Antigen I/II N-terminal domain-containing protein</fullName>
    </recommendedName>
</protein>
<gene>
    <name evidence="3" type="ORF">ADM90_09395</name>
    <name evidence="4" type="ORF">ADM90_09415</name>
</gene>
<evidence type="ECO:0000259" key="2">
    <source>
        <dbReference type="Pfam" id="PF18652"/>
    </source>
</evidence>
<dbReference type="RefSeq" id="WP_053994707.1">
    <property type="nucleotide sequence ID" value="NZ_CP065643.1"/>
</dbReference>
<evidence type="ECO:0000256" key="1">
    <source>
        <dbReference type="SAM" id="SignalP"/>
    </source>
</evidence>
<reference evidence="4 5" key="1">
    <citation type="submission" date="2015-07" db="EMBL/GenBank/DDBJ databases">
        <title>Genome sequencing project for genomic taxonomy and phylogenomics of Bacillus-like bacteria.</title>
        <authorList>
            <person name="Liu B."/>
            <person name="Wang J."/>
            <person name="Zhu Y."/>
            <person name="Liu G."/>
            <person name="Chen Q."/>
            <person name="Chen Z."/>
            <person name="Che J."/>
            <person name="Ge C."/>
            <person name="Shi H."/>
            <person name="Pan Z."/>
            <person name="Liu X."/>
        </authorList>
    </citation>
    <scope>NUCLEOTIDE SEQUENCE [LARGE SCALE GENOMIC DNA]</scope>
    <source>
        <strain evidence="4 5">DSM 54</strain>
    </source>
</reference>
<dbReference type="EMBL" id="LGCI01000005">
    <property type="protein sequence ID" value="KOY83460.1"/>
    <property type="molecule type" value="Genomic_DNA"/>
</dbReference>
<organism evidence="4 5">
    <name type="scientific">Lysinibacillus macroides</name>
    <dbReference type="NCBI Taxonomy" id="33935"/>
    <lineage>
        <taxon>Bacteria</taxon>
        <taxon>Bacillati</taxon>
        <taxon>Bacillota</taxon>
        <taxon>Bacilli</taxon>
        <taxon>Bacillales</taxon>
        <taxon>Bacillaceae</taxon>
        <taxon>Lysinibacillus</taxon>
    </lineage>
</organism>
<feature type="chain" id="PRO_5044544871" description="Antigen I/II N-terminal domain-containing protein" evidence="1">
    <location>
        <begin position="19"/>
        <end position="181"/>
    </location>
</feature>
<dbReference type="InterPro" id="IPR041324">
    <property type="entry name" value="AgI/II_N"/>
</dbReference>
<dbReference type="AlphaFoldDB" id="A0A0M9DM66"/>
<evidence type="ECO:0000313" key="4">
    <source>
        <dbReference type="EMBL" id="KOY83463.1"/>
    </source>
</evidence>